<evidence type="ECO:0000259" key="1">
    <source>
        <dbReference type="Pfam" id="PF06985"/>
    </source>
</evidence>
<dbReference type="PANTHER" id="PTHR24148:SF73">
    <property type="entry name" value="HET DOMAIN PROTEIN (AFU_ORTHOLOGUE AFUA_8G01020)"/>
    <property type="match status" value="1"/>
</dbReference>
<feature type="non-terminal residue" evidence="2">
    <location>
        <position position="163"/>
    </location>
</feature>
<dbReference type="EMBL" id="KN832890">
    <property type="protein sequence ID" value="KIM94430.1"/>
    <property type="molecule type" value="Genomic_DNA"/>
</dbReference>
<dbReference type="Pfam" id="PF06985">
    <property type="entry name" value="HET"/>
    <property type="match status" value="1"/>
</dbReference>
<organism evidence="2 3">
    <name type="scientific">Oidiodendron maius (strain Zn)</name>
    <dbReference type="NCBI Taxonomy" id="913774"/>
    <lineage>
        <taxon>Eukaryota</taxon>
        <taxon>Fungi</taxon>
        <taxon>Dikarya</taxon>
        <taxon>Ascomycota</taxon>
        <taxon>Pezizomycotina</taxon>
        <taxon>Leotiomycetes</taxon>
        <taxon>Leotiomycetes incertae sedis</taxon>
        <taxon>Myxotrichaceae</taxon>
        <taxon>Oidiodendron</taxon>
    </lineage>
</organism>
<gene>
    <name evidence="2" type="ORF">OIDMADRAFT_92771</name>
</gene>
<accession>A0A0C3GE50</accession>
<sequence>DGPISCSFTVVDLVKAEPFEALSYCWGSVAADRPIFCHGQPFRPTENLYAALKQLRLTSRARYMWIDAICINQNSILERNQQVPLMRQIYHKAKQVIVWLGGEDDTTALALATMENIFQRCCSLWYGYDPKTCTNALQVFFRRPWFSRVWVIQEVQGCPHIIM</sequence>
<keyword evidence="3" id="KW-1185">Reference proteome</keyword>
<proteinExistence type="predicted"/>
<dbReference type="HOGENOM" id="CLU_004184_6_0_1"/>
<reference evidence="3" key="2">
    <citation type="submission" date="2015-01" db="EMBL/GenBank/DDBJ databases">
        <title>Evolutionary Origins and Diversification of the Mycorrhizal Mutualists.</title>
        <authorList>
            <consortium name="DOE Joint Genome Institute"/>
            <consortium name="Mycorrhizal Genomics Consortium"/>
            <person name="Kohler A."/>
            <person name="Kuo A."/>
            <person name="Nagy L.G."/>
            <person name="Floudas D."/>
            <person name="Copeland A."/>
            <person name="Barry K.W."/>
            <person name="Cichocki N."/>
            <person name="Veneault-Fourrey C."/>
            <person name="LaButti K."/>
            <person name="Lindquist E.A."/>
            <person name="Lipzen A."/>
            <person name="Lundell T."/>
            <person name="Morin E."/>
            <person name="Murat C."/>
            <person name="Riley R."/>
            <person name="Ohm R."/>
            <person name="Sun H."/>
            <person name="Tunlid A."/>
            <person name="Henrissat B."/>
            <person name="Grigoriev I.V."/>
            <person name="Hibbett D.S."/>
            <person name="Martin F."/>
        </authorList>
    </citation>
    <scope>NUCLEOTIDE SEQUENCE [LARGE SCALE GENOMIC DNA]</scope>
    <source>
        <strain evidence="3">Zn</strain>
    </source>
</reference>
<dbReference type="OrthoDB" id="2157530at2759"/>
<dbReference type="InterPro" id="IPR052895">
    <property type="entry name" value="HetReg/Transcr_Mod"/>
</dbReference>
<protein>
    <recommendedName>
        <fullName evidence="1">Heterokaryon incompatibility domain-containing protein</fullName>
    </recommendedName>
</protein>
<dbReference type="STRING" id="913774.A0A0C3GE50"/>
<name>A0A0C3GE50_OIDMZ</name>
<dbReference type="Proteomes" id="UP000054321">
    <property type="component" value="Unassembled WGS sequence"/>
</dbReference>
<dbReference type="AlphaFoldDB" id="A0A0C3GE50"/>
<dbReference type="PANTHER" id="PTHR24148">
    <property type="entry name" value="ANKYRIN REPEAT DOMAIN-CONTAINING PROTEIN 39 HOMOLOG-RELATED"/>
    <property type="match status" value="1"/>
</dbReference>
<dbReference type="InParanoid" id="A0A0C3GE50"/>
<evidence type="ECO:0000313" key="3">
    <source>
        <dbReference type="Proteomes" id="UP000054321"/>
    </source>
</evidence>
<feature type="non-terminal residue" evidence="2">
    <location>
        <position position="1"/>
    </location>
</feature>
<dbReference type="InterPro" id="IPR010730">
    <property type="entry name" value="HET"/>
</dbReference>
<reference evidence="2 3" key="1">
    <citation type="submission" date="2014-04" db="EMBL/GenBank/DDBJ databases">
        <authorList>
            <consortium name="DOE Joint Genome Institute"/>
            <person name="Kuo A."/>
            <person name="Martino E."/>
            <person name="Perotto S."/>
            <person name="Kohler A."/>
            <person name="Nagy L.G."/>
            <person name="Floudas D."/>
            <person name="Copeland A."/>
            <person name="Barry K.W."/>
            <person name="Cichocki N."/>
            <person name="Veneault-Fourrey C."/>
            <person name="LaButti K."/>
            <person name="Lindquist E.A."/>
            <person name="Lipzen A."/>
            <person name="Lundell T."/>
            <person name="Morin E."/>
            <person name="Murat C."/>
            <person name="Sun H."/>
            <person name="Tunlid A."/>
            <person name="Henrissat B."/>
            <person name="Grigoriev I.V."/>
            <person name="Hibbett D.S."/>
            <person name="Martin F."/>
            <person name="Nordberg H.P."/>
            <person name="Cantor M.N."/>
            <person name="Hua S.X."/>
        </authorList>
    </citation>
    <scope>NUCLEOTIDE SEQUENCE [LARGE SCALE GENOMIC DNA]</scope>
    <source>
        <strain evidence="2 3">Zn</strain>
    </source>
</reference>
<evidence type="ECO:0000313" key="2">
    <source>
        <dbReference type="EMBL" id="KIM94430.1"/>
    </source>
</evidence>
<feature type="domain" description="Heterokaryon incompatibility" evidence="1">
    <location>
        <begin position="19"/>
        <end position="154"/>
    </location>
</feature>